<dbReference type="AlphaFoldDB" id="A0A453QZB8"/>
<evidence type="ECO:0000313" key="2">
    <source>
        <dbReference type="Proteomes" id="UP000015105"/>
    </source>
</evidence>
<reference evidence="1" key="3">
    <citation type="journal article" date="2017" name="Nature">
        <title>Genome sequence of the progenitor of the wheat D genome Aegilops tauschii.</title>
        <authorList>
            <person name="Luo M.C."/>
            <person name="Gu Y.Q."/>
            <person name="Puiu D."/>
            <person name="Wang H."/>
            <person name="Twardziok S.O."/>
            <person name="Deal K.R."/>
            <person name="Huo N."/>
            <person name="Zhu T."/>
            <person name="Wang L."/>
            <person name="Wang Y."/>
            <person name="McGuire P.E."/>
            <person name="Liu S."/>
            <person name="Long H."/>
            <person name="Ramasamy R.K."/>
            <person name="Rodriguez J.C."/>
            <person name="Van S.L."/>
            <person name="Yuan L."/>
            <person name="Wang Z."/>
            <person name="Xia Z."/>
            <person name="Xiao L."/>
            <person name="Anderson O.D."/>
            <person name="Ouyang S."/>
            <person name="Liang Y."/>
            <person name="Zimin A.V."/>
            <person name="Pertea G."/>
            <person name="Qi P."/>
            <person name="Bennetzen J.L."/>
            <person name="Dai X."/>
            <person name="Dawson M.W."/>
            <person name="Muller H.G."/>
            <person name="Kugler K."/>
            <person name="Rivarola-Duarte L."/>
            <person name="Spannagl M."/>
            <person name="Mayer K.F.X."/>
            <person name="Lu F.H."/>
            <person name="Bevan M.W."/>
            <person name="Leroy P."/>
            <person name="Li P."/>
            <person name="You F.M."/>
            <person name="Sun Q."/>
            <person name="Liu Z."/>
            <person name="Lyons E."/>
            <person name="Wicker T."/>
            <person name="Salzberg S.L."/>
            <person name="Devos K.M."/>
            <person name="Dvorak J."/>
        </authorList>
    </citation>
    <scope>NUCLEOTIDE SEQUENCE [LARGE SCALE GENOMIC DNA]</scope>
    <source>
        <strain evidence="1">cv. AL8/78</strain>
    </source>
</reference>
<organism evidence="1 2">
    <name type="scientific">Aegilops tauschii subsp. strangulata</name>
    <name type="common">Goatgrass</name>
    <dbReference type="NCBI Taxonomy" id="200361"/>
    <lineage>
        <taxon>Eukaryota</taxon>
        <taxon>Viridiplantae</taxon>
        <taxon>Streptophyta</taxon>
        <taxon>Embryophyta</taxon>
        <taxon>Tracheophyta</taxon>
        <taxon>Spermatophyta</taxon>
        <taxon>Magnoliopsida</taxon>
        <taxon>Liliopsida</taxon>
        <taxon>Poales</taxon>
        <taxon>Poaceae</taxon>
        <taxon>BOP clade</taxon>
        <taxon>Pooideae</taxon>
        <taxon>Triticodae</taxon>
        <taxon>Triticeae</taxon>
        <taxon>Triticinae</taxon>
        <taxon>Aegilops</taxon>
    </lineage>
</organism>
<dbReference type="Proteomes" id="UP000015105">
    <property type="component" value="Chromosome 7D"/>
</dbReference>
<evidence type="ECO:0000313" key="1">
    <source>
        <dbReference type="EnsemblPlants" id="AET7Gv20377800.33"/>
    </source>
</evidence>
<reference evidence="1" key="4">
    <citation type="submission" date="2019-03" db="UniProtKB">
        <authorList>
            <consortium name="EnsemblPlants"/>
        </authorList>
    </citation>
    <scope>IDENTIFICATION</scope>
</reference>
<dbReference type="EnsemblPlants" id="AET7Gv20377800.33">
    <property type="protein sequence ID" value="AET7Gv20377800.33"/>
    <property type="gene ID" value="AET7Gv20377800"/>
</dbReference>
<sequence length="64" mass="7583">MLRSSMMGIVYRKCLCLSLSERSRFSEGEIQTFMSVDVDRTVNICNNLHDAWRYFVTDSWLLRT</sequence>
<keyword evidence="2" id="KW-1185">Reference proteome</keyword>
<proteinExistence type="predicted"/>
<reference evidence="2" key="1">
    <citation type="journal article" date="2014" name="Science">
        <title>Ancient hybridizations among the ancestral genomes of bread wheat.</title>
        <authorList>
            <consortium name="International Wheat Genome Sequencing Consortium,"/>
            <person name="Marcussen T."/>
            <person name="Sandve S.R."/>
            <person name="Heier L."/>
            <person name="Spannagl M."/>
            <person name="Pfeifer M."/>
            <person name="Jakobsen K.S."/>
            <person name="Wulff B.B."/>
            <person name="Steuernagel B."/>
            <person name="Mayer K.F."/>
            <person name="Olsen O.A."/>
        </authorList>
    </citation>
    <scope>NUCLEOTIDE SEQUENCE [LARGE SCALE GENOMIC DNA]</scope>
    <source>
        <strain evidence="2">cv. AL8/78</strain>
    </source>
</reference>
<accession>A0A453QZB8</accession>
<dbReference type="Gramene" id="AET7Gv20377800.33">
    <property type="protein sequence ID" value="AET7Gv20377800.33"/>
    <property type="gene ID" value="AET7Gv20377800"/>
</dbReference>
<protein>
    <submittedName>
        <fullName evidence="1">Uncharacterized protein</fullName>
    </submittedName>
</protein>
<name>A0A453QZB8_AEGTS</name>
<reference evidence="2" key="2">
    <citation type="journal article" date="2017" name="Nat. Plants">
        <title>The Aegilops tauschii genome reveals multiple impacts of transposons.</title>
        <authorList>
            <person name="Zhao G."/>
            <person name="Zou C."/>
            <person name="Li K."/>
            <person name="Wang K."/>
            <person name="Li T."/>
            <person name="Gao L."/>
            <person name="Zhang X."/>
            <person name="Wang H."/>
            <person name="Yang Z."/>
            <person name="Liu X."/>
            <person name="Jiang W."/>
            <person name="Mao L."/>
            <person name="Kong X."/>
            <person name="Jiao Y."/>
            <person name="Jia J."/>
        </authorList>
    </citation>
    <scope>NUCLEOTIDE SEQUENCE [LARGE SCALE GENOMIC DNA]</scope>
    <source>
        <strain evidence="2">cv. AL8/78</strain>
    </source>
</reference>
<reference evidence="1" key="5">
    <citation type="journal article" date="2021" name="G3 (Bethesda)">
        <title>Aegilops tauschii genome assembly Aet v5.0 features greater sequence contiguity and improved annotation.</title>
        <authorList>
            <person name="Wang L."/>
            <person name="Zhu T."/>
            <person name="Rodriguez J.C."/>
            <person name="Deal K.R."/>
            <person name="Dubcovsky J."/>
            <person name="McGuire P.E."/>
            <person name="Lux T."/>
            <person name="Spannagl M."/>
            <person name="Mayer K.F.X."/>
            <person name="Baldrich P."/>
            <person name="Meyers B.C."/>
            <person name="Huo N."/>
            <person name="Gu Y.Q."/>
            <person name="Zhou H."/>
            <person name="Devos K.M."/>
            <person name="Bennetzen J.L."/>
            <person name="Unver T."/>
            <person name="Budak H."/>
            <person name="Gulick P.J."/>
            <person name="Galiba G."/>
            <person name="Kalapos B."/>
            <person name="Nelson D.R."/>
            <person name="Li P."/>
            <person name="You F.M."/>
            <person name="Luo M.C."/>
            <person name="Dvorak J."/>
        </authorList>
    </citation>
    <scope>NUCLEOTIDE SEQUENCE [LARGE SCALE GENOMIC DNA]</scope>
    <source>
        <strain evidence="1">cv. AL8/78</strain>
    </source>
</reference>